<evidence type="ECO:0000256" key="11">
    <source>
        <dbReference type="ARBA" id="ARBA00022881"/>
    </source>
</evidence>
<dbReference type="GO" id="GO:0003677">
    <property type="term" value="F:DNA binding"/>
    <property type="evidence" value="ECO:0007669"/>
    <property type="project" value="UniProtKB-KW"/>
</dbReference>
<gene>
    <name evidence="16" type="ORF">CHS0354_023900</name>
</gene>
<dbReference type="SUPFAM" id="SSF52540">
    <property type="entry name" value="P-loop containing nucleoside triphosphate hydrolases"/>
    <property type="match status" value="2"/>
</dbReference>
<dbReference type="AntiFam" id="ANF00018">
    <property type="entry name" value="tRNA translation"/>
</dbReference>
<dbReference type="PROSITE" id="PS50893">
    <property type="entry name" value="ABC_TRANSPORTER_2"/>
    <property type="match status" value="2"/>
</dbReference>
<dbReference type="GO" id="GO:0016887">
    <property type="term" value="F:ATP hydrolysis activity"/>
    <property type="evidence" value="ECO:0007669"/>
    <property type="project" value="InterPro"/>
</dbReference>
<organism evidence="16 17">
    <name type="scientific">Potamilus streckersoni</name>
    <dbReference type="NCBI Taxonomy" id="2493646"/>
    <lineage>
        <taxon>Eukaryota</taxon>
        <taxon>Metazoa</taxon>
        <taxon>Spiralia</taxon>
        <taxon>Lophotrochozoa</taxon>
        <taxon>Mollusca</taxon>
        <taxon>Bivalvia</taxon>
        <taxon>Autobranchia</taxon>
        <taxon>Heteroconchia</taxon>
        <taxon>Palaeoheterodonta</taxon>
        <taxon>Unionida</taxon>
        <taxon>Unionoidea</taxon>
        <taxon>Unionidae</taxon>
        <taxon>Ambleminae</taxon>
        <taxon>Lampsilini</taxon>
        <taxon>Potamilus</taxon>
    </lineage>
</organism>
<evidence type="ECO:0000256" key="3">
    <source>
        <dbReference type="ARBA" id="ARBA00022723"/>
    </source>
</evidence>
<keyword evidence="13" id="KW-0234">DNA repair</keyword>
<evidence type="ECO:0000256" key="5">
    <source>
        <dbReference type="ARBA" id="ARBA00022741"/>
    </source>
</evidence>
<accession>A0AAE0RZ94</accession>
<evidence type="ECO:0000256" key="12">
    <source>
        <dbReference type="ARBA" id="ARBA00023125"/>
    </source>
</evidence>
<dbReference type="Proteomes" id="UP001195483">
    <property type="component" value="Unassembled WGS sequence"/>
</dbReference>
<dbReference type="InterPro" id="IPR013815">
    <property type="entry name" value="ATP_grasp_subdomain_1"/>
</dbReference>
<keyword evidence="7" id="KW-0228">DNA excision</keyword>
<reference evidence="16" key="3">
    <citation type="submission" date="2023-05" db="EMBL/GenBank/DDBJ databases">
        <authorList>
            <person name="Smith C.H."/>
        </authorList>
    </citation>
    <scope>NUCLEOTIDE SEQUENCE</scope>
    <source>
        <strain evidence="16">CHS0354</strain>
        <tissue evidence="16">Mantle</tissue>
    </source>
</reference>
<keyword evidence="14" id="KW-1133">Transmembrane helix</keyword>
<dbReference type="GO" id="GO:0005737">
    <property type="term" value="C:cytoplasm"/>
    <property type="evidence" value="ECO:0007669"/>
    <property type="project" value="UniProtKB-SubCell"/>
</dbReference>
<evidence type="ECO:0000256" key="14">
    <source>
        <dbReference type="SAM" id="Phobius"/>
    </source>
</evidence>
<keyword evidence="6" id="KW-0227">DNA damage</keyword>
<keyword evidence="5" id="KW-0547">Nucleotide-binding</keyword>
<dbReference type="AntiFam" id="ANF00010">
    <property type="entry name" value="tRNA translation"/>
</dbReference>
<comment type="subcellular location">
    <subcellularLocation>
        <location evidence="1">Cytoplasm</location>
    </subcellularLocation>
</comment>
<evidence type="ECO:0000256" key="7">
    <source>
        <dbReference type="ARBA" id="ARBA00022769"/>
    </source>
</evidence>
<evidence type="ECO:0000256" key="10">
    <source>
        <dbReference type="ARBA" id="ARBA00022840"/>
    </source>
</evidence>
<evidence type="ECO:0000256" key="2">
    <source>
        <dbReference type="ARBA" id="ARBA00022490"/>
    </source>
</evidence>
<keyword evidence="17" id="KW-1185">Reference proteome</keyword>
<feature type="domain" description="ABC transporter" evidence="15">
    <location>
        <begin position="753"/>
        <end position="1076"/>
    </location>
</feature>
<reference evidence="16" key="2">
    <citation type="journal article" date="2021" name="Genome Biol. Evol.">
        <title>Developing a high-quality reference genome for a parasitic bivalve with doubly uniparental inheritance (Bivalvia: Unionida).</title>
        <authorList>
            <person name="Smith C.H."/>
        </authorList>
    </citation>
    <scope>NUCLEOTIDE SEQUENCE</scope>
    <source>
        <strain evidence="16">CHS0354</strain>
        <tissue evidence="16">Mantle</tissue>
    </source>
</reference>
<dbReference type="EMBL" id="JAEAOA010001427">
    <property type="protein sequence ID" value="KAK3582356.1"/>
    <property type="molecule type" value="Genomic_DNA"/>
</dbReference>
<protein>
    <recommendedName>
        <fullName evidence="15">ABC transporter domain-containing protein</fullName>
    </recommendedName>
</protein>
<sequence length="1140" mass="126728">MAELADALDSKSSEVFGVRRASDALSKATVFLSAVFLLLCVVMELVVISTKDDKSGDSILQNQTIEQQNLPTEGDTKLPPVAFVAQLVEQLTLNQRVVGSSPTECTRSRNGGIGRRTGLKILRAVRLLRVRFSFSAHIRSSLFFNILISPLFHFMEKNVSKSVIRIKGARTHNLKNISLDIPKGKLIVMTGLSGSGKSSLAIDTLYAEGRRRYVESLSSYARQFLERVPKPDVDEIINISPPIALEQKSISKNSRSTVGTVTEIYDYLKLLFSRVGKMYAYGEEEKVVKKDSATDVLNYVKENSEGTIGYITFPLISTLSAVTPSLKVFVEKGFFQIISESGKEFSTDEQEDDIMKLIRKKEEKLFVVVDKFEFSYDSDFENRIIESTETAFVEGMGYLSLFVGSKKMDFCENYELDGVQYIEPTPQLFSFNSPMGACEKCEGLGVVYGIDKNTVFRKGEETISHRLSKLFEHRMIRRYLSEFESLLAKENIDLNLKFSQLELTEQEKIWMGSSKKVNNGLKFAFEELDKESRKNIFIRTTLSTYKGKAVCDVCNGSRLKKDALQVRVNGKNIADLCSLTIEGALHFFNNIILSEYEKNVSKVLIQEILKRLNYLNDVGLSYLTLNRESKTLSGGESQRINLASSISSLLTGAIYILDEPSIGLHQKDSKKLINVLRKLRDTGNTVIVVEHDREIMEAADEIIDIGPASGINGGEIMFQGSPKAISERSEKSLTGKYLSGERGVTSYKKRKSITENDKIRIEGAYENNLRNIDVEIPLYNLTCVTGVSGSGKSSLVYDVLYSGLRGEEVSVGNSIQAKKIIGKELISGGVYLVDQGAIGRSTRSNPVTYVKAFEGIRNIFAKTPIALKNKLLASLFSFNIPGGRCEECEGEGKIVVEMQFLSDVEMECEACNGKRYRKEILNVYYKGKNIYDVLALTISEAIELFEGEDDVVNKLSILEEVGLGYLQMGQAASTLSGGEAQRLKLASFIANASMKNALFIFDEPTTGLHFEDVGRLLHCFEKLIRHDNTLLVVEHNLDLIKHADWIIDLGPEAGERGGNVVAMGTVSNVKRDVIRLAIQNTGAPMQNASNRSKNPPCPGIMLDESFTENSRLIMDSNKSPNGDSTPIAKLRMIPLVNPIE</sequence>
<feature type="transmembrane region" description="Helical" evidence="14">
    <location>
        <begin position="28"/>
        <end position="48"/>
    </location>
</feature>
<evidence type="ECO:0000256" key="8">
    <source>
        <dbReference type="ARBA" id="ARBA00022771"/>
    </source>
</evidence>
<keyword evidence="3" id="KW-0479">Metal-binding</keyword>
<reference evidence="16" key="1">
    <citation type="journal article" date="2021" name="Genome Biol. Evol.">
        <title>A High-Quality Reference Genome for a Parasitic Bivalve with Doubly Uniparental Inheritance (Bivalvia: Unionida).</title>
        <authorList>
            <person name="Smith C.H."/>
        </authorList>
    </citation>
    <scope>NUCLEOTIDE SEQUENCE</scope>
    <source>
        <strain evidence="16">CHS0354</strain>
    </source>
</reference>
<dbReference type="InterPro" id="IPR017871">
    <property type="entry name" value="ABC_transporter-like_CS"/>
</dbReference>
<name>A0AAE0RZ94_9BIVA</name>
<feature type="domain" description="ABC transporter" evidence="15">
    <location>
        <begin position="465"/>
        <end position="738"/>
    </location>
</feature>
<keyword evidence="14" id="KW-0472">Membrane</keyword>
<dbReference type="NCBIfam" id="TIGR00630">
    <property type="entry name" value="uvra"/>
    <property type="match status" value="1"/>
</dbReference>
<dbReference type="GO" id="GO:0009380">
    <property type="term" value="C:excinuclease repair complex"/>
    <property type="evidence" value="ECO:0007669"/>
    <property type="project" value="InterPro"/>
</dbReference>
<dbReference type="GO" id="GO:0008270">
    <property type="term" value="F:zinc ion binding"/>
    <property type="evidence" value="ECO:0007669"/>
    <property type="project" value="UniProtKB-KW"/>
</dbReference>
<dbReference type="GO" id="GO:0006289">
    <property type="term" value="P:nucleotide-excision repair"/>
    <property type="evidence" value="ECO:0007669"/>
    <property type="project" value="InterPro"/>
</dbReference>
<dbReference type="GO" id="GO:0004518">
    <property type="term" value="F:nuclease activity"/>
    <property type="evidence" value="ECO:0007669"/>
    <property type="project" value="UniProtKB-KW"/>
</dbReference>
<keyword evidence="4" id="KW-0677">Repeat</keyword>
<keyword evidence="14" id="KW-0812">Transmembrane</keyword>
<dbReference type="Gene3D" id="3.40.50.300">
    <property type="entry name" value="P-loop containing nucleotide triphosphate hydrolases"/>
    <property type="match status" value="2"/>
</dbReference>
<dbReference type="Gene3D" id="3.30.1490.20">
    <property type="entry name" value="ATP-grasp fold, A domain"/>
    <property type="match status" value="1"/>
</dbReference>
<evidence type="ECO:0000256" key="6">
    <source>
        <dbReference type="ARBA" id="ARBA00022763"/>
    </source>
</evidence>
<keyword evidence="8" id="KW-0863">Zinc-finger</keyword>
<keyword evidence="2" id="KW-0963">Cytoplasm</keyword>
<dbReference type="PANTHER" id="PTHR43152:SF3">
    <property type="entry name" value="UVRABC SYSTEM PROTEIN A"/>
    <property type="match status" value="1"/>
</dbReference>
<dbReference type="InterPro" id="IPR003439">
    <property type="entry name" value="ABC_transporter-like_ATP-bd"/>
</dbReference>
<evidence type="ECO:0000313" key="16">
    <source>
        <dbReference type="EMBL" id="KAK3582356.1"/>
    </source>
</evidence>
<dbReference type="InterPro" id="IPR004602">
    <property type="entry name" value="UvrA"/>
</dbReference>
<evidence type="ECO:0000256" key="9">
    <source>
        <dbReference type="ARBA" id="ARBA00022833"/>
    </source>
</evidence>
<keyword evidence="10" id="KW-0067">ATP-binding</keyword>
<dbReference type="PANTHER" id="PTHR43152">
    <property type="entry name" value="UVRABC SYSTEM PROTEIN A"/>
    <property type="match status" value="1"/>
</dbReference>
<keyword evidence="11" id="KW-0267">Excision nuclease</keyword>
<evidence type="ECO:0000256" key="13">
    <source>
        <dbReference type="ARBA" id="ARBA00023204"/>
    </source>
</evidence>
<keyword evidence="12" id="KW-0238">DNA-binding</keyword>
<dbReference type="Gene3D" id="1.20.1580.10">
    <property type="entry name" value="ABC transporter ATPase like domain"/>
    <property type="match status" value="2"/>
</dbReference>
<keyword evidence="9" id="KW-0862">Zinc</keyword>
<dbReference type="PROSITE" id="PS00211">
    <property type="entry name" value="ABC_TRANSPORTER_1"/>
    <property type="match status" value="2"/>
</dbReference>
<evidence type="ECO:0000256" key="1">
    <source>
        <dbReference type="ARBA" id="ARBA00004496"/>
    </source>
</evidence>
<evidence type="ECO:0000259" key="15">
    <source>
        <dbReference type="PROSITE" id="PS50893"/>
    </source>
</evidence>
<evidence type="ECO:0000313" key="17">
    <source>
        <dbReference type="Proteomes" id="UP001195483"/>
    </source>
</evidence>
<evidence type="ECO:0000256" key="4">
    <source>
        <dbReference type="ARBA" id="ARBA00022737"/>
    </source>
</evidence>
<dbReference type="AlphaFoldDB" id="A0AAE0RZ94"/>
<dbReference type="GO" id="GO:0005524">
    <property type="term" value="F:ATP binding"/>
    <property type="evidence" value="ECO:0007669"/>
    <property type="project" value="UniProtKB-KW"/>
</dbReference>
<dbReference type="Gene3D" id="1.10.8.280">
    <property type="entry name" value="ABC transporter ATPase domain-like"/>
    <property type="match status" value="1"/>
</dbReference>
<comment type="caution">
    <text evidence="16">The sequence shown here is derived from an EMBL/GenBank/DDBJ whole genome shotgun (WGS) entry which is preliminary data.</text>
</comment>
<dbReference type="InterPro" id="IPR027417">
    <property type="entry name" value="P-loop_NTPase"/>
</dbReference>
<proteinExistence type="predicted"/>